<evidence type="ECO:0000313" key="4">
    <source>
        <dbReference type="Proteomes" id="UP000219048"/>
    </source>
</evidence>
<evidence type="ECO:0008006" key="5">
    <source>
        <dbReference type="Google" id="ProtNLM"/>
    </source>
</evidence>
<proteinExistence type="predicted"/>
<feature type="signal peptide" evidence="2">
    <location>
        <begin position="1"/>
        <end position="18"/>
    </location>
</feature>
<dbReference type="Proteomes" id="UP000219048">
    <property type="component" value="Unassembled WGS sequence"/>
</dbReference>
<evidence type="ECO:0000256" key="2">
    <source>
        <dbReference type="SAM" id="SignalP"/>
    </source>
</evidence>
<feature type="chain" id="PRO_5012379959" description="DUF4890 domain-containing protein" evidence="2">
    <location>
        <begin position="19"/>
        <end position="148"/>
    </location>
</feature>
<accession>A0A285M511</accession>
<protein>
    <recommendedName>
        <fullName evidence="5">DUF4890 domain-containing protein</fullName>
    </recommendedName>
</protein>
<reference evidence="4" key="1">
    <citation type="submission" date="2017-09" db="EMBL/GenBank/DDBJ databases">
        <authorList>
            <person name="Varghese N."/>
            <person name="Submissions S."/>
        </authorList>
    </citation>
    <scope>NUCLEOTIDE SEQUENCE [LARGE SCALE GENOMIC DNA]</scope>
    <source>
        <strain evidence="4">DSM 25885</strain>
    </source>
</reference>
<keyword evidence="2" id="KW-0732">Signal</keyword>
<feature type="region of interest" description="Disordered" evidence="1">
    <location>
        <begin position="125"/>
        <end position="148"/>
    </location>
</feature>
<dbReference type="EMBL" id="OBEH01000001">
    <property type="protein sequence ID" value="SNY92220.1"/>
    <property type="molecule type" value="Genomic_DNA"/>
</dbReference>
<evidence type="ECO:0000313" key="3">
    <source>
        <dbReference type="EMBL" id="SNY92220.1"/>
    </source>
</evidence>
<dbReference type="AlphaFoldDB" id="A0A285M511"/>
<keyword evidence="4" id="KW-1185">Reference proteome</keyword>
<dbReference type="OrthoDB" id="956918at2"/>
<name>A0A285M511_9FLAO</name>
<gene>
    <name evidence="3" type="ORF">SAMN06265377_0027</name>
</gene>
<sequence length="148" mass="17072">MKQLAVMLVLLTTVGAVAQRHEGPRMGKGPKMNMTAEQMATLKTKKLTLALDLTKAQQTKVMDINLDLAEYRKAKFAKIQAKKESGEWKRPTSDERFAFENARLDHQIAHQQKMKEVLTKEQYQTWKKLRSRKGMNGKKKMQEKGRRG</sequence>
<feature type="compositionally biased region" description="Basic residues" evidence="1">
    <location>
        <begin position="127"/>
        <end position="139"/>
    </location>
</feature>
<evidence type="ECO:0000256" key="1">
    <source>
        <dbReference type="SAM" id="MobiDB-lite"/>
    </source>
</evidence>
<organism evidence="3 4">
    <name type="scientific">Flagellimonas pacifica</name>
    <dbReference type="NCBI Taxonomy" id="1247520"/>
    <lineage>
        <taxon>Bacteria</taxon>
        <taxon>Pseudomonadati</taxon>
        <taxon>Bacteroidota</taxon>
        <taxon>Flavobacteriia</taxon>
        <taxon>Flavobacteriales</taxon>
        <taxon>Flavobacteriaceae</taxon>
        <taxon>Flagellimonas</taxon>
    </lineage>
</organism>
<dbReference type="RefSeq" id="WP_097043715.1">
    <property type="nucleotide sequence ID" value="NZ_OBEH01000001.1"/>
</dbReference>